<dbReference type="AlphaFoldDB" id="A0A0A9EHZ7"/>
<sequence>MHLESSKNIFCHRTVDPPNLQFGSNSLQ</sequence>
<reference evidence="1" key="1">
    <citation type="submission" date="2014-09" db="EMBL/GenBank/DDBJ databases">
        <authorList>
            <person name="Magalhaes I.L.F."/>
            <person name="Oliveira U."/>
            <person name="Santos F.R."/>
            <person name="Vidigal T.H.D.A."/>
            <person name="Brescovit A.D."/>
            <person name="Santos A.J."/>
        </authorList>
    </citation>
    <scope>NUCLEOTIDE SEQUENCE</scope>
    <source>
        <tissue evidence="1">Shoot tissue taken approximately 20 cm above the soil surface</tissue>
    </source>
</reference>
<reference evidence="1" key="2">
    <citation type="journal article" date="2015" name="Data Brief">
        <title>Shoot transcriptome of the giant reed, Arundo donax.</title>
        <authorList>
            <person name="Barrero R.A."/>
            <person name="Guerrero F.D."/>
            <person name="Moolhuijzen P."/>
            <person name="Goolsby J.A."/>
            <person name="Tidwell J."/>
            <person name="Bellgard S.E."/>
            <person name="Bellgard M.I."/>
        </authorList>
    </citation>
    <scope>NUCLEOTIDE SEQUENCE</scope>
    <source>
        <tissue evidence="1">Shoot tissue taken approximately 20 cm above the soil surface</tissue>
    </source>
</reference>
<name>A0A0A9EHZ7_ARUDO</name>
<protein>
    <submittedName>
        <fullName evidence="1">Uncharacterized protein</fullName>
    </submittedName>
</protein>
<organism evidence="1">
    <name type="scientific">Arundo donax</name>
    <name type="common">Giant reed</name>
    <name type="synonym">Donax arundinaceus</name>
    <dbReference type="NCBI Taxonomy" id="35708"/>
    <lineage>
        <taxon>Eukaryota</taxon>
        <taxon>Viridiplantae</taxon>
        <taxon>Streptophyta</taxon>
        <taxon>Embryophyta</taxon>
        <taxon>Tracheophyta</taxon>
        <taxon>Spermatophyta</taxon>
        <taxon>Magnoliopsida</taxon>
        <taxon>Liliopsida</taxon>
        <taxon>Poales</taxon>
        <taxon>Poaceae</taxon>
        <taxon>PACMAD clade</taxon>
        <taxon>Arundinoideae</taxon>
        <taxon>Arundineae</taxon>
        <taxon>Arundo</taxon>
    </lineage>
</organism>
<accession>A0A0A9EHZ7</accession>
<proteinExistence type="predicted"/>
<dbReference type="EMBL" id="GBRH01199287">
    <property type="protein sequence ID" value="JAD98608.1"/>
    <property type="molecule type" value="Transcribed_RNA"/>
</dbReference>
<evidence type="ECO:0000313" key="1">
    <source>
        <dbReference type="EMBL" id="JAD98608.1"/>
    </source>
</evidence>